<proteinExistence type="predicted"/>
<dbReference type="AlphaFoldDB" id="X1TIX4"/>
<dbReference type="EMBL" id="BARW01010741">
    <property type="protein sequence ID" value="GAI79959.1"/>
    <property type="molecule type" value="Genomic_DNA"/>
</dbReference>
<accession>X1TIX4</accession>
<sequence length="266" mass="30440">GDMKTWEDFKNIPILTKELLRENEESFISTKPDSALFTVKTSGSTGIPLKIMVSQRAALRANVSRIRSLKWWGIELGDREIRLSNVGLSFERGWRKFYSEYIRTPMRNMLMNRIHFSSYTMTPKMMGELWEAILKFSPRSIFGYPSAYALLANYLHDKGYDGREANLKLVVTHGEILYEWQEQLITTTFGCPVADEYGSVEVGVIANSHPYGAMHTMDDGVIVEVIKSNPDDEYGQLVVTNLDNWGYPIIRYNHNDLAKTILNGHD</sequence>
<protein>
    <recommendedName>
        <fullName evidence="1">AMP-dependent synthetase/ligase domain-containing protein</fullName>
    </recommendedName>
</protein>
<dbReference type="SUPFAM" id="SSF56801">
    <property type="entry name" value="Acetyl-CoA synthetase-like"/>
    <property type="match status" value="1"/>
</dbReference>
<dbReference type="Pfam" id="PF00501">
    <property type="entry name" value="AMP-binding"/>
    <property type="match status" value="1"/>
</dbReference>
<dbReference type="InterPro" id="IPR053158">
    <property type="entry name" value="CapK_Type1_Caps_Biosynth"/>
</dbReference>
<evidence type="ECO:0000259" key="1">
    <source>
        <dbReference type="Pfam" id="PF00501"/>
    </source>
</evidence>
<dbReference type="PANTHER" id="PTHR36932:SF1">
    <property type="entry name" value="CAPSULAR POLYSACCHARIDE BIOSYNTHESIS PROTEIN"/>
    <property type="match status" value="1"/>
</dbReference>
<name>X1TIX4_9ZZZZ</name>
<comment type="caution">
    <text evidence="2">The sequence shown here is derived from an EMBL/GenBank/DDBJ whole genome shotgun (WGS) entry which is preliminary data.</text>
</comment>
<feature type="domain" description="AMP-dependent synthetase/ligase" evidence="1">
    <location>
        <begin position="28"/>
        <end position="209"/>
    </location>
</feature>
<feature type="non-terminal residue" evidence="2">
    <location>
        <position position="1"/>
    </location>
</feature>
<gene>
    <name evidence="2" type="ORF">S12H4_21011</name>
</gene>
<dbReference type="PANTHER" id="PTHR36932">
    <property type="entry name" value="CAPSULAR POLYSACCHARIDE BIOSYNTHESIS PROTEIN"/>
    <property type="match status" value="1"/>
</dbReference>
<dbReference type="Gene3D" id="3.40.50.12780">
    <property type="entry name" value="N-terminal domain of ligase-like"/>
    <property type="match status" value="1"/>
</dbReference>
<dbReference type="InterPro" id="IPR000873">
    <property type="entry name" value="AMP-dep_synth/lig_dom"/>
</dbReference>
<organism evidence="2">
    <name type="scientific">marine sediment metagenome</name>
    <dbReference type="NCBI Taxonomy" id="412755"/>
    <lineage>
        <taxon>unclassified sequences</taxon>
        <taxon>metagenomes</taxon>
        <taxon>ecological metagenomes</taxon>
    </lineage>
</organism>
<feature type="non-terminal residue" evidence="2">
    <location>
        <position position="266"/>
    </location>
</feature>
<dbReference type="InterPro" id="IPR042099">
    <property type="entry name" value="ANL_N_sf"/>
</dbReference>
<reference evidence="2" key="1">
    <citation type="journal article" date="2014" name="Front. Microbiol.">
        <title>High frequency of phylogenetically diverse reductive dehalogenase-homologous genes in deep subseafloor sedimentary metagenomes.</title>
        <authorList>
            <person name="Kawai M."/>
            <person name="Futagami T."/>
            <person name="Toyoda A."/>
            <person name="Takaki Y."/>
            <person name="Nishi S."/>
            <person name="Hori S."/>
            <person name="Arai W."/>
            <person name="Tsubouchi T."/>
            <person name="Morono Y."/>
            <person name="Uchiyama I."/>
            <person name="Ito T."/>
            <person name="Fujiyama A."/>
            <person name="Inagaki F."/>
            <person name="Takami H."/>
        </authorList>
    </citation>
    <scope>NUCLEOTIDE SEQUENCE</scope>
    <source>
        <strain evidence="2">Expedition CK06-06</strain>
    </source>
</reference>
<evidence type="ECO:0000313" key="2">
    <source>
        <dbReference type="EMBL" id="GAI79959.1"/>
    </source>
</evidence>